<accession>A0AAJ0CIT2</accession>
<dbReference type="InterPro" id="IPR050235">
    <property type="entry name" value="CK1_Ser-Thr_kinase"/>
</dbReference>
<dbReference type="GO" id="GO:0005524">
    <property type="term" value="F:ATP binding"/>
    <property type="evidence" value="ECO:0007669"/>
    <property type="project" value="UniProtKB-UniRule"/>
</dbReference>
<dbReference type="EMBL" id="JASWJB010000268">
    <property type="protein sequence ID" value="KAK2592414.1"/>
    <property type="molecule type" value="Genomic_DNA"/>
</dbReference>
<evidence type="ECO:0000256" key="3">
    <source>
        <dbReference type="ARBA" id="ARBA00022840"/>
    </source>
</evidence>
<keyword evidence="5" id="KW-0723">Serine/threonine-protein kinase</keyword>
<evidence type="ECO:0000313" key="9">
    <source>
        <dbReference type="Proteomes" id="UP001251528"/>
    </source>
</evidence>
<dbReference type="InterPro" id="IPR000719">
    <property type="entry name" value="Prot_kinase_dom"/>
</dbReference>
<organism evidence="8 9">
    <name type="scientific">Conoideocrella luteorostrata</name>
    <dbReference type="NCBI Taxonomy" id="1105319"/>
    <lineage>
        <taxon>Eukaryota</taxon>
        <taxon>Fungi</taxon>
        <taxon>Dikarya</taxon>
        <taxon>Ascomycota</taxon>
        <taxon>Pezizomycotina</taxon>
        <taxon>Sordariomycetes</taxon>
        <taxon>Hypocreomycetidae</taxon>
        <taxon>Hypocreales</taxon>
        <taxon>Clavicipitaceae</taxon>
        <taxon>Conoideocrella</taxon>
    </lineage>
</organism>
<keyword evidence="9" id="KW-1185">Reference proteome</keyword>
<gene>
    <name evidence="8" type="ORF">QQS21_009897</name>
</gene>
<dbReference type="PROSITE" id="PS00108">
    <property type="entry name" value="PROTEIN_KINASE_ST"/>
    <property type="match status" value="1"/>
</dbReference>
<evidence type="ECO:0000256" key="6">
    <source>
        <dbReference type="SAM" id="MobiDB-lite"/>
    </source>
</evidence>
<comment type="similarity">
    <text evidence="5">Belongs to the protein kinase superfamily.</text>
</comment>
<dbReference type="GO" id="GO:0004674">
    <property type="term" value="F:protein serine/threonine kinase activity"/>
    <property type="evidence" value="ECO:0007669"/>
    <property type="project" value="UniProtKB-KW"/>
</dbReference>
<dbReference type="InterPro" id="IPR011009">
    <property type="entry name" value="Kinase-like_dom_sf"/>
</dbReference>
<evidence type="ECO:0000256" key="5">
    <source>
        <dbReference type="RuleBase" id="RU000304"/>
    </source>
</evidence>
<dbReference type="AlphaFoldDB" id="A0AAJ0CIT2"/>
<evidence type="ECO:0000313" key="8">
    <source>
        <dbReference type="EMBL" id="KAK2592414.1"/>
    </source>
</evidence>
<evidence type="ECO:0000259" key="7">
    <source>
        <dbReference type="PROSITE" id="PS50011"/>
    </source>
</evidence>
<feature type="region of interest" description="Disordered" evidence="6">
    <location>
        <begin position="305"/>
        <end position="346"/>
    </location>
</feature>
<protein>
    <recommendedName>
        <fullName evidence="1">non-specific serine/threonine protein kinase</fullName>
        <ecNumber evidence="1">2.7.11.1</ecNumber>
    </recommendedName>
</protein>
<dbReference type="Gene3D" id="1.10.510.10">
    <property type="entry name" value="Transferase(Phosphotransferase) domain 1"/>
    <property type="match status" value="1"/>
</dbReference>
<name>A0AAJ0CIT2_9HYPO</name>
<dbReference type="SMART" id="SM00220">
    <property type="entry name" value="S_TKc"/>
    <property type="match status" value="1"/>
</dbReference>
<keyword evidence="5" id="KW-0418">Kinase</keyword>
<feature type="compositionally biased region" description="Low complexity" evidence="6">
    <location>
        <begin position="306"/>
        <end position="323"/>
    </location>
</feature>
<dbReference type="PANTHER" id="PTHR11909">
    <property type="entry name" value="CASEIN KINASE-RELATED"/>
    <property type="match status" value="1"/>
</dbReference>
<dbReference type="EC" id="2.7.11.1" evidence="1"/>
<feature type="binding site" evidence="4">
    <location>
        <position position="39"/>
    </location>
    <ligand>
        <name>ATP</name>
        <dbReference type="ChEBI" id="CHEBI:30616"/>
    </ligand>
</feature>
<dbReference type="SUPFAM" id="SSF56112">
    <property type="entry name" value="Protein kinase-like (PK-like)"/>
    <property type="match status" value="1"/>
</dbReference>
<keyword evidence="2 4" id="KW-0547">Nucleotide-binding</keyword>
<evidence type="ECO:0000256" key="2">
    <source>
        <dbReference type="ARBA" id="ARBA00022741"/>
    </source>
</evidence>
<dbReference type="PROSITE" id="PS00107">
    <property type="entry name" value="PROTEIN_KINASE_ATP"/>
    <property type="match status" value="1"/>
</dbReference>
<dbReference type="InterPro" id="IPR008271">
    <property type="entry name" value="Ser/Thr_kinase_AS"/>
</dbReference>
<keyword evidence="3 4" id="KW-0067">ATP-binding</keyword>
<reference evidence="8" key="1">
    <citation type="submission" date="2023-06" db="EMBL/GenBank/DDBJ databases">
        <title>Conoideocrella luteorostrata (Hypocreales: Clavicipitaceae), a potential biocontrol fungus for elongate hemlock scale in United States Christmas tree production areas.</title>
        <authorList>
            <person name="Barrett H."/>
            <person name="Lovett B."/>
            <person name="Macias A.M."/>
            <person name="Stajich J.E."/>
            <person name="Kasson M.T."/>
        </authorList>
    </citation>
    <scope>NUCLEOTIDE SEQUENCE</scope>
    <source>
        <strain evidence="8">ARSEF 14590</strain>
    </source>
</reference>
<dbReference type="CDD" id="cd14016">
    <property type="entry name" value="STKc_CK1"/>
    <property type="match status" value="1"/>
</dbReference>
<dbReference type="Pfam" id="PF00069">
    <property type="entry name" value="Pkinase"/>
    <property type="match status" value="1"/>
</dbReference>
<evidence type="ECO:0000256" key="4">
    <source>
        <dbReference type="PROSITE-ProRule" id="PRU10141"/>
    </source>
</evidence>
<dbReference type="InterPro" id="IPR017441">
    <property type="entry name" value="Protein_kinase_ATP_BS"/>
</dbReference>
<feature type="compositionally biased region" description="Basic residues" evidence="6">
    <location>
        <begin position="332"/>
        <end position="346"/>
    </location>
</feature>
<comment type="caution">
    <text evidence="8">The sequence shown here is derived from an EMBL/GenBank/DDBJ whole genome shotgun (WGS) entry which is preliminary data.</text>
</comment>
<keyword evidence="5" id="KW-0808">Transferase</keyword>
<dbReference type="PROSITE" id="PS50011">
    <property type="entry name" value="PROTEIN_KINASE_DOM"/>
    <property type="match status" value="1"/>
</dbReference>
<evidence type="ECO:0000256" key="1">
    <source>
        <dbReference type="ARBA" id="ARBA00012513"/>
    </source>
</evidence>
<proteinExistence type="inferred from homology"/>
<feature type="domain" description="Protein kinase" evidence="7">
    <location>
        <begin position="10"/>
        <end position="276"/>
    </location>
</feature>
<sequence>MKDIIVDDRYRVEKKIGEGGFGMVYSGTDLQTEEKVALKLTHVRDDRRPLEGEKETYDALAGGLGIPKVHWFGQECDYYVLACDLLGPSLEDLLNYCDRTLSLKTIILIADQAISRIEYIHSKGYLHRDIKPENFLMGVGRQGNILYTIDFGLAKEHQLAEGDRKYKGRPLGGTARYASINNHNGCEQSWGDDLESLGYVLLYFVRGSLPWQGLKAATGEEKNKMIKEKKESLSGEQLCEGHLPDEFAEYINYTRSLNFDDKPDYAYLRGLLHRLFISRGFSYDNVFDWTEKRFYELRAAAGLPREPTAAELEAEESSSPSETTPEKGTARGGRHGRAQRRSCRQS</sequence>
<dbReference type="Proteomes" id="UP001251528">
    <property type="component" value="Unassembled WGS sequence"/>
</dbReference>